<evidence type="ECO:0000313" key="1">
    <source>
        <dbReference type="EMBL" id="OCH89589.1"/>
    </source>
</evidence>
<accession>A0A8E2DL77</accession>
<name>A0A8E2DL77_9APHY</name>
<gene>
    <name evidence="1" type="ORF">OBBRIDRAFT_888281</name>
</gene>
<proteinExistence type="predicted"/>
<evidence type="ECO:0000313" key="2">
    <source>
        <dbReference type="Proteomes" id="UP000250043"/>
    </source>
</evidence>
<dbReference type="SUPFAM" id="SSF52047">
    <property type="entry name" value="RNI-like"/>
    <property type="match status" value="1"/>
</dbReference>
<dbReference type="OrthoDB" id="3353710at2759"/>
<protein>
    <recommendedName>
        <fullName evidence="3">F-box domain-containing protein</fullName>
    </recommendedName>
</protein>
<evidence type="ECO:0008006" key="3">
    <source>
        <dbReference type="Google" id="ProtNLM"/>
    </source>
</evidence>
<organism evidence="1 2">
    <name type="scientific">Obba rivulosa</name>
    <dbReference type="NCBI Taxonomy" id="1052685"/>
    <lineage>
        <taxon>Eukaryota</taxon>
        <taxon>Fungi</taxon>
        <taxon>Dikarya</taxon>
        <taxon>Basidiomycota</taxon>
        <taxon>Agaricomycotina</taxon>
        <taxon>Agaricomycetes</taxon>
        <taxon>Polyporales</taxon>
        <taxon>Gelatoporiaceae</taxon>
        <taxon>Obba</taxon>
    </lineage>
</organism>
<dbReference type="AlphaFoldDB" id="A0A8E2DL77"/>
<keyword evidence="2" id="KW-1185">Reference proteome</keyword>
<sequence length="499" mass="54774">MDFRAYFEQRGQLPSSTLLQDLGNLSDDDNYWPGQVPETFTWADFPDAVAVDDVPDEILRLIFEAGVADDSLSYASSISRSSGFPRTLTYASSYSSGSSIVPFQVLVSHVCRRWRAAALGDSFLWRRLHIAAGHTMDEVQSYLERSGEQPLDVKIDFALDDAHRDLGDPLERPRALVPSHDVRVLAAAAARHAGRWACCTLEGFPGTSCDLITEWLDGLALLRLRCLTFSSSAPSPQLRMDAPALAHLALPLFGRSGVPAGLLHGALCTLELQSGWLDAALLRDILKACPQLHTLRLIHITILESAGLDAPSLRYLDVSGVTDPAKLLSVLHAPALEALLLIQCRGALLPTESPTGDALFPALRALCSENCNHSVEELDIMMTFSGLEHLGLAPVTLANMLPRMEGKDDIWPRLHTLHSTFEDELGLFIDSRIAAGRPLRAIYLLSISQISWRIVLDTWSEKVPNICNFPYSQHETLPGCDCRGLGLMFGCFWPLENAA</sequence>
<dbReference type="Proteomes" id="UP000250043">
    <property type="component" value="Unassembled WGS sequence"/>
</dbReference>
<dbReference type="EMBL" id="KV722423">
    <property type="protein sequence ID" value="OCH89589.1"/>
    <property type="molecule type" value="Genomic_DNA"/>
</dbReference>
<reference evidence="1 2" key="1">
    <citation type="submission" date="2016-07" db="EMBL/GenBank/DDBJ databases">
        <title>Draft genome of the white-rot fungus Obba rivulosa 3A-2.</title>
        <authorList>
            <consortium name="DOE Joint Genome Institute"/>
            <person name="Miettinen O."/>
            <person name="Riley R."/>
            <person name="Acob R."/>
            <person name="Barry K."/>
            <person name="Cullen D."/>
            <person name="De Vries R."/>
            <person name="Hainaut M."/>
            <person name="Hatakka A."/>
            <person name="Henrissat B."/>
            <person name="Hilden K."/>
            <person name="Kuo R."/>
            <person name="Labutti K."/>
            <person name="Lipzen A."/>
            <person name="Makela M.R."/>
            <person name="Sandor L."/>
            <person name="Spatafora J.W."/>
            <person name="Grigoriev I.V."/>
            <person name="Hibbett D.S."/>
        </authorList>
    </citation>
    <scope>NUCLEOTIDE SEQUENCE [LARGE SCALE GENOMIC DNA]</scope>
    <source>
        <strain evidence="1 2">3A-2</strain>
    </source>
</reference>